<protein>
    <submittedName>
        <fullName evidence="2">Uncharacterized protein</fullName>
    </submittedName>
</protein>
<dbReference type="AlphaFoldDB" id="A0AAW0GCA1"/>
<organism evidence="2 3">
    <name type="scientific">Cerrena zonata</name>
    <dbReference type="NCBI Taxonomy" id="2478898"/>
    <lineage>
        <taxon>Eukaryota</taxon>
        <taxon>Fungi</taxon>
        <taxon>Dikarya</taxon>
        <taxon>Basidiomycota</taxon>
        <taxon>Agaricomycotina</taxon>
        <taxon>Agaricomycetes</taxon>
        <taxon>Polyporales</taxon>
        <taxon>Cerrenaceae</taxon>
        <taxon>Cerrena</taxon>
    </lineage>
</organism>
<gene>
    <name evidence="2" type="ORF">QCA50_009440</name>
</gene>
<name>A0AAW0GCA1_9APHY</name>
<dbReference type="EMBL" id="JASBNA010000013">
    <property type="protein sequence ID" value="KAK7687552.1"/>
    <property type="molecule type" value="Genomic_DNA"/>
</dbReference>
<feature type="compositionally biased region" description="Polar residues" evidence="1">
    <location>
        <begin position="46"/>
        <end position="58"/>
    </location>
</feature>
<keyword evidence="3" id="KW-1185">Reference proteome</keyword>
<dbReference type="Proteomes" id="UP001385951">
    <property type="component" value="Unassembled WGS sequence"/>
</dbReference>
<evidence type="ECO:0000256" key="1">
    <source>
        <dbReference type="SAM" id="MobiDB-lite"/>
    </source>
</evidence>
<comment type="caution">
    <text evidence="2">The sequence shown here is derived from an EMBL/GenBank/DDBJ whole genome shotgun (WGS) entry which is preliminary data.</text>
</comment>
<accession>A0AAW0GCA1</accession>
<proteinExistence type="predicted"/>
<sequence>MSGFFKDISPNKLVHKMVDPQSNFAEREVNPDTSSSESSKDLHTPPNEQTNSPDTTTSIKKESIGQPERIYSSVPNIQSFTEVQDSLTAILVLKGIWGKVAGIEQRIIEWKVI</sequence>
<reference evidence="2 3" key="1">
    <citation type="submission" date="2022-09" db="EMBL/GenBank/DDBJ databases">
        <authorList>
            <person name="Palmer J.M."/>
        </authorList>
    </citation>
    <scope>NUCLEOTIDE SEQUENCE [LARGE SCALE GENOMIC DNA]</scope>
    <source>
        <strain evidence="2 3">DSM 7382</strain>
    </source>
</reference>
<evidence type="ECO:0000313" key="2">
    <source>
        <dbReference type="EMBL" id="KAK7687552.1"/>
    </source>
</evidence>
<feature type="region of interest" description="Disordered" evidence="1">
    <location>
        <begin position="16"/>
        <end position="67"/>
    </location>
</feature>
<evidence type="ECO:0000313" key="3">
    <source>
        <dbReference type="Proteomes" id="UP001385951"/>
    </source>
</evidence>